<feature type="region of interest" description="Disordered" evidence="1">
    <location>
        <begin position="139"/>
        <end position="180"/>
    </location>
</feature>
<protein>
    <submittedName>
        <fullName evidence="2">Uncharacterized protein</fullName>
    </submittedName>
</protein>
<gene>
    <name evidence="2" type="ORF">G9272_05515</name>
</gene>
<evidence type="ECO:0000313" key="3">
    <source>
        <dbReference type="Proteomes" id="UP000502665"/>
    </source>
</evidence>
<sequence length="180" mass="19260">MGKHIAPAYPAGPENLTGLDAPASLDAWSNIHRALPPVLRSRRILHTTHDDPARRSALRAPDGRRLIPLHPVTVDEADLRALARVRRVVRAGAKAAPSVLVTRHAGGSADIEGVASPRDCRGTVDRTLAVLTLTPDEDVETPASALAPEHIDAGTRAASTCRPRNTRPTSASRTDSRRRP</sequence>
<dbReference type="EMBL" id="CP049838">
    <property type="protein sequence ID" value="QJS99818.1"/>
    <property type="molecule type" value="Genomic_DNA"/>
</dbReference>
<evidence type="ECO:0000313" key="2">
    <source>
        <dbReference type="EMBL" id="QJS99818.1"/>
    </source>
</evidence>
<dbReference type="Proteomes" id="UP000502665">
    <property type="component" value="Chromosome"/>
</dbReference>
<proteinExistence type="predicted"/>
<dbReference type="RefSeq" id="WP_171395473.1">
    <property type="nucleotide sequence ID" value="NZ_CP049838.1"/>
</dbReference>
<dbReference type="AlphaFoldDB" id="A0A6M4WI39"/>
<organism evidence="2 3">
    <name type="scientific">Streptomyces asoensis</name>
    <dbReference type="NCBI Taxonomy" id="249586"/>
    <lineage>
        <taxon>Bacteria</taxon>
        <taxon>Bacillati</taxon>
        <taxon>Actinomycetota</taxon>
        <taxon>Actinomycetes</taxon>
        <taxon>Kitasatosporales</taxon>
        <taxon>Streptomycetaceae</taxon>
        <taxon>Streptomyces</taxon>
    </lineage>
</organism>
<reference evidence="2" key="1">
    <citation type="submission" date="2020-03" db="EMBL/GenBank/DDBJ databases">
        <title>Molecular networking-based the target discovery of potent antiproliferative macrolactams: 5/6/7/16 polycyclic ansamycins and glycosylated trienomycin from Streptomyces cacaoi subsp. asoensis.</title>
        <authorList>
            <person name="Liu L.-L."/>
        </authorList>
    </citation>
    <scope>NUCLEOTIDE SEQUENCE [LARGE SCALE GENOMIC DNA]</scope>
    <source>
        <strain evidence="2">H2S5</strain>
    </source>
</reference>
<accession>A0A6M4WI39</accession>
<keyword evidence="3" id="KW-1185">Reference proteome</keyword>
<evidence type="ECO:0000256" key="1">
    <source>
        <dbReference type="SAM" id="MobiDB-lite"/>
    </source>
</evidence>
<name>A0A6M4WI39_9ACTN</name>
<feature type="compositionally biased region" description="Polar residues" evidence="1">
    <location>
        <begin position="162"/>
        <end position="173"/>
    </location>
</feature>